<keyword evidence="5" id="KW-1185">Reference proteome</keyword>
<dbReference type="STRING" id="869210.Marky_0026"/>
<evidence type="ECO:0000259" key="3">
    <source>
        <dbReference type="PROSITE" id="PS01031"/>
    </source>
</evidence>
<keyword evidence="4" id="KW-0346">Stress response</keyword>
<dbReference type="PANTHER" id="PTHR11527">
    <property type="entry name" value="HEAT-SHOCK PROTEIN 20 FAMILY MEMBER"/>
    <property type="match status" value="1"/>
</dbReference>
<evidence type="ECO:0000256" key="2">
    <source>
        <dbReference type="RuleBase" id="RU003616"/>
    </source>
</evidence>
<gene>
    <name evidence="4" type="ordered locus">Marky_0026</name>
</gene>
<dbReference type="Proteomes" id="UP000007030">
    <property type="component" value="Chromosome"/>
</dbReference>
<evidence type="ECO:0000256" key="1">
    <source>
        <dbReference type="PROSITE-ProRule" id="PRU00285"/>
    </source>
</evidence>
<evidence type="ECO:0000313" key="4">
    <source>
        <dbReference type="EMBL" id="AEB10791.1"/>
    </source>
</evidence>
<dbReference type="CDD" id="cd06464">
    <property type="entry name" value="ACD_sHsps-like"/>
    <property type="match status" value="1"/>
</dbReference>
<dbReference type="OrthoDB" id="9811615at2"/>
<proteinExistence type="inferred from homology"/>
<dbReference type="InterPro" id="IPR002068">
    <property type="entry name" value="A-crystallin/Hsp20_dom"/>
</dbReference>
<dbReference type="Gene3D" id="2.60.40.790">
    <property type="match status" value="1"/>
</dbReference>
<comment type="similarity">
    <text evidence="1 2">Belongs to the small heat shock protein (HSP20) family.</text>
</comment>
<dbReference type="SUPFAM" id="SSF49764">
    <property type="entry name" value="HSP20-like chaperones"/>
    <property type="match status" value="1"/>
</dbReference>
<dbReference type="KEGG" id="mhd:Marky_0026"/>
<accession>F2NNI1</accession>
<reference evidence="4 5" key="1">
    <citation type="journal article" date="2012" name="Stand. Genomic Sci.">
        <title>Complete genome sequence of the aerobic, heterotroph Marinithermus hydrothermalis type strain (T1(T)) from a deep-sea hydrothermal vent chimney.</title>
        <authorList>
            <person name="Copeland A."/>
            <person name="Gu W."/>
            <person name="Yasawong M."/>
            <person name="Lapidus A."/>
            <person name="Lucas S."/>
            <person name="Deshpande S."/>
            <person name="Pagani I."/>
            <person name="Tapia R."/>
            <person name="Cheng J.F."/>
            <person name="Goodwin L.A."/>
            <person name="Pitluck S."/>
            <person name="Liolios K."/>
            <person name="Ivanova N."/>
            <person name="Mavromatis K."/>
            <person name="Mikhailova N."/>
            <person name="Pati A."/>
            <person name="Chen A."/>
            <person name="Palaniappan K."/>
            <person name="Land M."/>
            <person name="Pan C."/>
            <person name="Brambilla E.M."/>
            <person name="Rohde M."/>
            <person name="Tindall B.J."/>
            <person name="Sikorski J."/>
            <person name="Goker M."/>
            <person name="Detter J.C."/>
            <person name="Bristow J."/>
            <person name="Eisen J.A."/>
            <person name="Markowitz V."/>
            <person name="Hugenholtz P."/>
            <person name="Kyrpides N.C."/>
            <person name="Klenk H.P."/>
            <person name="Woyke T."/>
        </authorList>
    </citation>
    <scope>NUCLEOTIDE SEQUENCE [LARGE SCALE GENOMIC DNA]</scope>
    <source>
        <strain evidence="5">DSM 14884 / JCM 11576 / T1</strain>
    </source>
</reference>
<feature type="domain" description="SHSP" evidence="3">
    <location>
        <begin position="44"/>
        <end position="156"/>
    </location>
</feature>
<dbReference type="InterPro" id="IPR031107">
    <property type="entry name" value="Small_HSP"/>
</dbReference>
<sequence>MALVKRNLSRPTELTPFRTWDPFNLIDEVNRLFDEAFGEPMRAGTLAGYAAPADLYETDEALILEMAVPGINPDDIEVSIEGNKLMIRGEAGPASDASVRRYYLQELAHGSFARAFTLPVEINADEAKAEFKNGILKLTLPKVAEARAKRVPIQVSQ</sequence>
<name>F2NNI1_MARHT</name>
<dbReference type="PROSITE" id="PS01031">
    <property type="entry name" value="SHSP"/>
    <property type="match status" value="1"/>
</dbReference>
<evidence type="ECO:0000313" key="5">
    <source>
        <dbReference type="Proteomes" id="UP000007030"/>
    </source>
</evidence>
<dbReference type="EMBL" id="CP002630">
    <property type="protein sequence ID" value="AEB10791.1"/>
    <property type="molecule type" value="Genomic_DNA"/>
</dbReference>
<dbReference type="AlphaFoldDB" id="F2NNI1"/>
<dbReference type="eggNOG" id="COG0071">
    <property type="taxonomic scope" value="Bacteria"/>
</dbReference>
<dbReference type="InterPro" id="IPR008978">
    <property type="entry name" value="HSP20-like_chaperone"/>
</dbReference>
<dbReference type="RefSeq" id="WP_013702846.1">
    <property type="nucleotide sequence ID" value="NC_015387.1"/>
</dbReference>
<organism evidence="4 5">
    <name type="scientific">Marinithermus hydrothermalis (strain DSM 14884 / JCM 11576 / T1)</name>
    <dbReference type="NCBI Taxonomy" id="869210"/>
    <lineage>
        <taxon>Bacteria</taxon>
        <taxon>Thermotogati</taxon>
        <taxon>Deinococcota</taxon>
        <taxon>Deinococci</taxon>
        <taxon>Thermales</taxon>
        <taxon>Thermaceae</taxon>
        <taxon>Marinithermus</taxon>
    </lineage>
</organism>
<protein>
    <submittedName>
        <fullName evidence="4">Heat shock protein Hsp20</fullName>
    </submittedName>
</protein>
<dbReference type="HOGENOM" id="CLU_046737_12_2_0"/>
<dbReference type="Pfam" id="PF00011">
    <property type="entry name" value="HSP20"/>
    <property type="match status" value="1"/>
</dbReference>